<evidence type="ECO:0000256" key="5">
    <source>
        <dbReference type="ARBA" id="ARBA00023242"/>
    </source>
</evidence>
<feature type="region of interest" description="Disordered" evidence="6">
    <location>
        <begin position="77"/>
        <end position="99"/>
    </location>
</feature>
<keyword evidence="4" id="KW-0804">Transcription</keyword>
<keyword evidence="5" id="KW-0539">Nucleus</keyword>
<gene>
    <name evidence="8" type="primary">TCP7</name>
    <name evidence="8" type="ORF">AXF42_Ash001328</name>
</gene>
<evidence type="ECO:0000256" key="2">
    <source>
        <dbReference type="ARBA" id="ARBA00023015"/>
    </source>
</evidence>
<evidence type="ECO:0000313" key="9">
    <source>
        <dbReference type="Proteomes" id="UP000236161"/>
    </source>
</evidence>
<sequence length="193" mass="21325">MADTGGGAAAASRTLPPPVKKPSAKDRHSKVDGRGRRIRLTRELGHKSDGQTIEWLLRQAEPALHLLDRIFCAGPLHSGKAPPHRRRSRRQGGRRRRRLGSRDWAGGFLGDAWADRIRADLELRCAGDGLPACRSWRGCVATSLLSRATLIFLPLCLGRCRPPLPMEGARRNLSDVSLLGFVDDIWGFFCFVA</sequence>
<dbReference type="GO" id="GO:0003700">
    <property type="term" value="F:DNA-binding transcription factor activity"/>
    <property type="evidence" value="ECO:0007669"/>
    <property type="project" value="InterPro"/>
</dbReference>
<keyword evidence="3" id="KW-0238">DNA-binding</keyword>
<dbReference type="Proteomes" id="UP000236161">
    <property type="component" value="Unassembled WGS sequence"/>
</dbReference>
<dbReference type="GO" id="GO:0005634">
    <property type="term" value="C:nucleus"/>
    <property type="evidence" value="ECO:0007669"/>
    <property type="project" value="UniProtKB-SubCell"/>
</dbReference>
<evidence type="ECO:0000256" key="3">
    <source>
        <dbReference type="ARBA" id="ARBA00023125"/>
    </source>
</evidence>
<dbReference type="InterPro" id="IPR017887">
    <property type="entry name" value="TF_TCP_subgr"/>
</dbReference>
<reference evidence="8 9" key="1">
    <citation type="journal article" date="2017" name="Nature">
        <title>The Apostasia genome and the evolution of orchids.</title>
        <authorList>
            <person name="Zhang G.Q."/>
            <person name="Liu K.W."/>
            <person name="Li Z."/>
            <person name="Lohaus R."/>
            <person name="Hsiao Y.Y."/>
            <person name="Niu S.C."/>
            <person name="Wang J.Y."/>
            <person name="Lin Y.C."/>
            <person name="Xu Q."/>
            <person name="Chen L.J."/>
            <person name="Yoshida K."/>
            <person name="Fujiwara S."/>
            <person name="Wang Z.W."/>
            <person name="Zhang Y.Q."/>
            <person name="Mitsuda N."/>
            <person name="Wang M."/>
            <person name="Liu G.H."/>
            <person name="Pecoraro L."/>
            <person name="Huang H.X."/>
            <person name="Xiao X.J."/>
            <person name="Lin M."/>
            <person name="Wu X.Y."/>
            <person name="Wu W.L."/>
            <person name="Chen Y.Y."/>
            <person name="Chang S.B."/>
            <person name="Sakamoto S."/>
            <person name="Ohme-Takagi M."/>
            <person name="Yagi M."/>
            <person name="Zeng S.J."/>
            <person name="Shen C.Y."/>
            <person name="Yeh C.M."/>
            <person name="Luo Y.B."/>
            <person name="Tsai W.C."/>
            <person name="Van de Peer Y."/>
            <person name="Liu Z.J."/>
        </authorList>
    </citation>
    <scope>NUCLEOTIDE SEQUENCE [LARGE SCALE GENOMIC DNA]</scope>
    <source>
        <strain evidence="9">cv. Shenzhen</strain>
        <tissue evidence="8">Stem</tissue>
    </source>
</reference>
<dbReference type="AlphaFoldDB" id="A0A2I0AUM0"/>
<dbReference type="STRING" id="1088818.A0A2I0AUM0"/>
<evidence type="ECO:0000256" key="1">
    <source>
        <dbReference type="ARBA" id="ARBA00004123"/>
    </source>
</evidence>
<feature type="compositionally biased region" description="Basic and acidic residues" evidence="6">
    <location>
        <begin position="23"/>
        <end position="36"/>
    </location>
</feature>
<evidence type="ECO:0000313" key="8">
    <source>
        <dbReference type="EMBL" id="PKA59235.1"/>
    </source>
</evidence>
<name>A0A2I0AUM0_9ASPA</name>
<protein>
    <submittedName>
        <fullName evidence="8">Transcription factor TCP7</fullName>
    </submittedName>
</protein>
<feature type="domain" description="TCP" evidence="7">
    <location>
        <begin position="24"/>
        <end position="67"/>
    </location>
</feature>
<dbReference type="OrthoDB" id="1911901at2759"/>
<dbReference type="GO" id="GO:0043565">
    <property type="term" value="F:sequence-specific DNA binding"/>
    <property type="evidence" value="ECO:0007669"/>
    <property type="project" value="TreeGrafter"/>
</dbReference>
<dbReference type="Pfam" id="PF03634">
    <property type="entry name" value="TCP"/>
    <property type="match status" value="1"/>
</dbReference>
<evidence type="ECO:0000259" key="7">
    <source>
        <dbReference type="PROSITE" id="PS51369"/>
    </source>
</evidence>
<dbReference type="EMBL" id="KZ451950">
    <property type="protein sequence ID" value="PKA59235.1"/>
    <property type="molecule type" value="Genomic_DNA"/>
</dbReference>
<dbReference type="InterPro" id="IPR005333">
    <property type="entry name" value="Transcription_factor_TCP"/>
</dbReference>
<proteinExistence type="predicted"/>
<dbReference type="PANTHER" id="PTHR31072">
    <property type="entry name" value="TRANSCRIPTION FACTOR TCP4-RELATED"/>
    <property type="match status" value="1"/>
</dbReference>
<feature type="compositionally biased region" description="Basic residues" evidence="6">
    <location>
        <begin position="82"/>
        <end position="99"/>
    </location>
</feature>
<evidence type="ECO:0000256" key="4">
    <source>
        <dbReference type="ARBA" id="ARBA00023163"/>
    </source>
</evidence>
<keyword evidence="2" id="KW-0805">Transcription regulation</keyword>
<accession>A0A2I0AUM0</accession>
<keyword evidence="9" id="KW-1185">Reference proteome</keyword>
<evidence type="ECO:0000256" key="6">
    <source>
        <dbReference type="SAM" id="MobiDB-lite"/>
    </source>
</evidence>
<dbReference type="PANTHER" id="PTHR31072:SF239">
    <property type="entry name" value="TRANSCRIPTION FACTOR TCP21-RELATED"/>
    <property type="match status" value="1"/>
</dbReference>
<dbReference type="PROSITE" id="PS51369">
    <property type="entry name" value="TCP"/>
    <property type="match status" value="1"/>
</dbReference>
<comment type="subcellular location">
    <subcellularLocation>
        <location evidence="1">Nucleus</location>
    </subcellularLocation>
</comment>
<organism evidence="8 9">
    <name type="scientific">Apostasia shenzhenica</name>
    <dbReference type="NCBI Taxonomy" id="1088818"/>
    <lineage>
        <taxon>Eukaryota</taxon>
        <taxon>Viridiplantae</taxon>
        <taxon>Streptophyta</taxon>
        <taxon>Embryophyta</taxon>
        <taxon>Tracheophyta</taxon>
        <taxon>Spermatophyta</taxon>
        <taxon>Magnoliopsida</taxon>
        <taxon>Liliopsida</taxon>
        <taxon>Asparagales</taxon>
        <taxon>Orchidaceae</taxon>
        <taxon>Apostasioideae</taxon>
        <taxon>Apostasia</taxon>
    </lineage>
</organism>
<feature type="region of interest" description="Disordered" evidence="6">
    <location>
        <begin position="1"/>
        <end position="36"/>
    </location>
</feature>